<keyword evidence="2" id="KW-1185">Reference proteome</keyword>
<reference evidence="2" key="1">
    <citation type="submission" date="2016-01" db="EMBL/GenBank/DDBJ databases">
        <authorList>
            <person name="Peeters Charlotte."/>
        </authorList>
    </citation>
    <scope>NUCLEOTIDE SEQUENCE [LARGE SCALE GENOMIC DNA]</scope>
</reference>
<evidence type="ECO:0000313" key="2">
    <source>
        <dbReference type="Proteomes" id="UP000054624"/>
    </source>
</evidence>
<dbReference type="Proteomes" id="UP000054624">
    <property type="component" value="Unassembled WGS sequence"/>
</dbReference>
<dbReference type="AlphaFoldDB" id="A0A157ZLZ3"/>
<accession>A0A157ZLZ3</accession>
<protein>
    <submittedName>
        <fullName evidence="1">Uncharacterized protein</fullName>
    </submittedName>
</protein>
<organism evidence="1 2">
    <name type="scientific">Caballeronia temeraria</name>
    <dbReference type="NCBI Taxonomy" id="1777137"/>
    <lineage>
        <taxon>Bacteria</taxon>
        <taxon>Pseudomonadati</taxon>
        <taxon>Pseudomonadota</taxon>
        <taxon>Betaproteobacteria</taxon>
        <taxon>Burkholderiales</taxon>
        <taxon>Burkholderiaceae</taxon>
        <taxon>Caballeronia</taxon>
    </lineage>
</organism>
<sequence>MTTFSITDFLSGVTEDDRAKQAAKKTAQQIQKEEKFKAAVERAETFEDKLMTDAFRITWLRAQFFDNTAHSTRGKAKYVLKVTYSTTKNPEQLRYNLKTCFFYMYDFGNDLHRPSRTLMGENDAWAEYKAQTSMIGEAVKQNLKKHKKQDEVEHFFPKTKFGFQYANVFKQGRKGFHTHQATLIPCFKKDGTPYVELILTINGEQLQVPVEMRRPEPNPERKLKAAVMYGFYDTIGVHPASSQATLKQIMETRYDTNISRNSQHVESHEWSPAVDATAVPEVRIAENVAGDSESSASGDACGTRCEVSTNAEQCASMGADQFFARLAGFAEADRVRADHSSQMDDEALGYNCDDEFDY</sequence>
<dbReference type="EMBL" id="FCOI02000002">
    <property type="protein sequence ID" value="SAK46501.1"/>
    <property type="molecule type" value="Genomic_DNA"/>
</dbReference>
<gene>
    <name evidence="1" type="ORF">AWB76_00925</name>
</gene>
<evidence type="ECO:0000313" key="1">
    <source>
        <dbReference type="EMBL" id="SAK46501.1"/>
    </source>
</evidence>
<proteinExistence type="predicted"/>
<name>A0A157ZLZ3_9BURK</name>
<dbReference type="RefSeq" id="WP_061158898.1">
    <property type="nucleotide sequence ID" value="NZ_FCOI02000002.1"/>
</dbReference>